<feature type="region of interest" description="Disordered" evidence="1">
    <location>
        <begin position="1"/>
        <end position="66"/>
    </location>
</feature>
<comment type="caution">
    <text evidence="2">The sequence shown here is derived from an EMBL/GenBank/DDBJ whole genome shotgun (WGS) entry which is preliminary data.</text>
</comment>
<organism evidence="2 3">
    <name type="scientific">Punica granatum</name>
    <name type="common">Pomegranate</name>
    <dbReference type="NCBI Taxonomy" id="22663"/>
    <lineage>
        <taxon>Eukaryota</taxon>
        <taxon>Viridiplantae</taxon>
        <taxon>Streptophyta</taxon>
        <taxon>Embryophyta</taxon>
        <taxon>Tracheophyta</taxon>
        <taxon>Spermatophyta</taxon>
        <taxon>Magnoliopsida</taxon>
        <taxon>eudicotyledons</taxon>
        <taxon>Gunneridae</taxon>
        <taxon>Pentapetalae</taxon>
        <taxon>rosids</taxon>
        <taxon>malvids</taxon>
        <taxon>Myrtales</taxon>
        <taxon>Lythraceae</taxon>
        <taxon>Punica</taxon>
    </lineage>
</organism>
<accession>A0A218Y2N1</accession>
<evidence type="ECO:0000313" key="2">
    <source>
        <dbReference type="EMBL" id="OWM91533.1"/>
    </source>
</evidence>
<protein>
    <submittedName>
        <fullName evidence="2">Uncharacterized protein</fullName>
    </submittedName>
</protein>
<name>A0A218Y2N1_PUNGR</name>
<gene>
    <name evidence="2" type="ORF">CDL15_Pgr024857</name>
</gene>
<dbReference type="AlphaFoldDB" id="A0A218Y2N1"/>
<dbReference type="EMBL" id="MTKT01000189">
    <property type="protein sequence ID" value="OWM91533.1"/>
    <property type="molecule type" value="Genomic_DNA"/>
</dbReference>
<evidence type="ECO:0000313" key="3">
    <source>
        <dbReference type="Proteomes" id="UP000197138"/>
    </source>
</evidence>
<feature type="compositionally biased region" description="Basic and acidic residues" evidence="1">
    <location>
        <begin position="51"/>
        <end position="66"/>
    </location>
</feature>
<proteinExistence type="predicted"/>
<feature type="compositionally biased region" description="Basic and acidic residues" evidence="1">
    <location>
        <begin position="1"/>
        <end position="26"/>
    </location>
</feature>
<dbReference type="Proteomes" id="UP000197138">
    <property type="component" value="Unassembled WGS sequence"/>
</dbReference>
<evidence type="ECO:0000256" key="1">
    <source>
        <dbReference type="SAM" id="MobiDB-lite"/>
    </source>
</evidence>
<reference evidence="3" key="1">
    <citation type="journal article" date="2017" name="Plant J.">
        <title>The pomegranate (Punica granatum L.) genome and the genomics of punicalagin biosynthesis.</title>
        <authorList>
            <person name="Qin G."/>
            <person name="Xu C."/>
            <person name="Ming R."/>
            <person name="Tang H."/>
            <person name="Guyot R."/>
            <person name="Kramer E.M."/>
            <person name="Hu Y."/>
            <person name="Yi X."/>
            <person name="Qi Y."/>
            <person name="Xu X."/>
            <person name="Gao Z."/>
            <person name="Pan H."/>
            <person name="Jian J."/>
            <person name="Tian Y."/>
            <person name="Yue Z."/>
            <person name="Xu Y."/>
        </authorList>
    </citation>
    <scope>NUCLEOTIDE SEQUENCE [LARGE SCALE GENOMIC DNA]</scope>
    <source>
        <strain evidence="3">cv. Dabenzi</strain>
    </source>
</reference>
<sequence length="66" mass="7558">MRVRSAREGRWSVGEGRRSVAKEVRVRSISTNGGRTDREGDGKYQTPERPVSSDRRSDLVWEHSKT</sequence>